<comment type="caution">
    <text evidence="2">The sequence shown here is derived from an EMBL/GenBank/DDBJ whole genome shotgun (WGS) entry which is preliminary data.</text>
</comment>
<dbReference type="Proteomes" id="UP001177744">
    <property type="component" value="Unassembled WGS sequence"/>
</dbReference>
<dbReference type="PANTHER" id="PTHR25480:SF0">
    <property type="entry name" value="C-MAF-INDUCING PROTEIN"/>
    <property type="match status" value="1"/>
</dbReference>
<feature type="chain" id="PRO_5041213671" description="C-Maf-inducing protein" evidence="1">
    <location>
        <begin position="37"/>
        <end position="634"/>
    </location>
</feature>
<dbReference type="PANTHER" id="PTHR25480">
    <property type="entry name" value="LEUCINE-RICH REPEAT-CONTAINING PROTEIN 73"/>
    <property type="match status" value="1"/>
</dbReference>
<reference evidence="2" key="1">
    <citation type="submission" date="2023-06" db="EMBL/GenBank/DDBJ databases">
        <title>Reference genome for the Northern bat (Eptesicus nilssonii), a most northern bat species.</title>
        <authorList>
            <person name="Laine V.N."/>
            <person name="Pulliainen A.T."/>
            <person name="Lilley T.M."/>
        </authorList>
    </citation>
    <scope>NUCLEOTIDE SEQUENCE</scope>
    <source>
        <strain evidence="2">BLF_Eptnil</strain>
        <tissue evidence="2">Kidney</tissue>
    </source>
</reference>
<dbReference type="InterPro" id="IPR052813">
    <property type="entry name" value="CMIP"/>
</dbReference>
<dbReference type="EMBL" id="JAULJE010000021">
    <property type="protein sequence ID" value="KAK1330416.1"/>
    <property type="molecule type" value="Genomic_DNA"/>
</dbReference>
<keyword evidence="3" id="KW-1185">Reference proteome</keyword>
<dbReference type="GO" id="GO:0005829">
    <property type="term" value="C:cytosol"/>
    <property type="evidence" value="ECO:0007669"/>
    <property type="project" value="TreeGrafter"/>
</dbReference>
<evidence type="ECO:0000256" key="1">
    <source>
        <dbReference type="SAM" id="SignalP"/>
    </source>
</evidence>
<name>A0AA40HFR6_CNENI</name>
<dbReference type="SUPFAM" id="SSF52047">
    <property type="entry name" value="RNI-like"/>
    <property type="match status" value="1"/>
</dbReference>
<dbReference type="Gene3D" id="3.80.10.10">
    <property type="entry name" value="Ribonuclease Inhibitor"/>
    <property type="match status" value="1"/>
</dbReference>
<evidence type="ECO:0000313" key="3">
    <source>
        <dbReference type="Proteomes" id="UP001177744"/>
    </source>
</evidence>
<dbReference type="InterPro" id="IPR032675">
    <property type="entry name" value="LRR_dom_sf"/>
</dbReference>
<organism evidence="2 3">
    <name type="scientific">Cnephaeus nilssonii</name>
    <name type="common">Northern bat</name>
    <name type="synonym">Eptesicus nilssonii</name>
    <dbReference type="NCBI Taxonomy" id="3371016"/>
    <lineage>
        <taxon>Eukaryota</taxon>
        <taxon>Metazoa</taxon>
        <taxon>Chordata</taxon>
        <taxon>Craniata</taxon>
        <taxon>Vertebrata</taxon>
        <taxon>Euteleostomi</taxon>
        <taxon>Mammalia</taxon>
        <taxon>Eutheria</taxon>
        <taxon>Laurasiatheria</taxon>
        <taxon>Chiroptera</taxon>
        <taxon>Yangochiroptera</taxon>
        <taxon>Vespertilionidae</taxon>
        <taxon>Cnephaeus</taxon>
    </lineage>
</organism>
<gene>
    <name evidence="2" type="ORF">QTO34_010605</name>
</gene>
<evidence type="ECO:0000313" key="2">
    <source>
        <dbReference type="EMBL" id="KAK1330416.1"/>
    </source>
</evidence>
<sequence>MTGKEMFLGFSSPHLMKTMLSSSALLALWPFLVLDGEWVTEQRMHIDNRFVPFSPDQKKIYKYKKVLSNPSRWEVVLKEIRTLVDMALTSPLQDDSINQAPLEIVSKLLSENTNLTTQEHENIIVHCRERPRSMVVIEVFTPVVQRILKHNMDFGKCPRLRLFTQEYILALNELNAGMEVVKKFIQSMHGPTGHCPHPRVLPNLVAVCLAAIYSCYEEFINSRDNSPSLKEIRNGCQQPCDRKPTLPLRLLHPSPDLVSQEATLSEARLKSVVVASSEIHVEVEHTSTAKPALTASAGNDSEPNLIDCLMVSPACSTMSIELGPQADRTLGCYVEILKLLSDYDDWRPSLASLLQPIPFPKEALAHEKFTKELKYVIQRFAEDPRQEVHSCLLSVRAGKDGWFQLYSPGGVACDDDGELFASMVHILMGSCYKTKKFLLSLAENKLGPCMLLALRGNQTMVEILCLMLEYNIIDNNDTQLQIISTLESTGVGKRMYEQLCDRQRELKELDADLARLLSSGSFGNLENLSLAFTNVTSACAEHLIKLPSLKQLNLWSTQFGDAGLRLLSEHLTMLQVLNLCETPVTDAGLLALSSMKSLCSLNMNSTKLSADTYEDLKAKLPNLKEVDVRYTEAW</sequence>
<evidence type="ECO:0008006" key="4">
    <source>
        <dbReference type="Google" id="ProtNLM"/>
    </source>
</evidence>
<dbReference type="AlphaFoldDB" id="A0AA40HFR6"/>
<keyword evidence="1" id="KW-0732">Signal</keyword>
<feature type="signal peptide" evidence="1">
    <location>
        <begin position="1"/>
        <end position="36"/>
    </location>
</feature>
<accession>A0AA40HFR6</accession>
<dbReference type="GO" id="GO:0005654">
    <property type="term" value="C:nucleoplasm"/>
    <property type="evidence" value="ECO:0007669"/>
    <property type="project" value="TreeGrafter"/>
</dbReference>
<protein>
    <recommendedName>
        <fullName evidence="4">C-Maf-inducing protein</fullName>
    </recommendedName>
</protein>
<proteinExistence type="predicted"/>